<gene>
    <name evidence="1" type="ORF">JVT61DRAFT_12597</name>
</gene>
<evidence type="ECO:0000313" key="1">
    <source>
        <dbReference type="EMBL" id="KAG6369964.1"/>
    </source>
</evidence>
<name>A0A8I2YDE8_9AGAM</name>
<organism evidence="1 2">
    <name type="scientific">Boletus reticuloceps</name>
    <dbReference type="NCBI Taxonomy" id="495285"/>
    <lineage>
        <taxon>Eukaryota</taxon>
        <taxon>Fungi</taxon>
        <taxon>Dikarya</taxon>
        <taxon>Basidiomycota</taxon>
        <taxon>Agaricomycotina</taxon>
        <taxon>Agaricomycetes</taxon>
        <taxon>Agaricomycetidae</taxon>
        <taxon>Boletales</taxon>
        <taxon>Boletineae</taxon>
        <taxon>Boletaceae</taxon>
        <taxon>Boletoideae</taxon>
        <taxon>Boletus</taxon>
    </lineage>
</organism>
<dbReference type="AlphaFoldDB" id="A0A8I2YDE8"/>
<reference evidence="1" key="1">
    <citation type="submission" date="2021-03" db="EMBL/GenBank/DDBJ databases">
        <title>Evolutionary innovations through gain and loss of genes in the ectomycorrhizal Boletales.</title>
        <authorList>
            <person name="Wu G."/>
            <person name="Miyauchi S."/>
            <person name="Morin E."/>
            <person name="Yang Z.-L."/>
            <person name="Xu J."/>
            <person name="Martin F.M."/>
        </authorList>
    </citation>
    <scope>NUCLEOTIDE SEQUENCE</scope>
    <source>
        <strain evidence="1">BR01</strain>
    </source>
</reference>
<comment type="caution">
    <text evidence="1">The sequence shown here is derived from an EMBL/GenBank/DDBJ whole genome shotgun (WGS) entry which is preliminary data.</text>
</comment>
<proteinExistence type="predicted"/>
<keyword evidence="2" id="KW-1185">Reference proteome</keyword>
<dbReference type="EMBL" id="JAGFBS010000059">
    <property type="protein sequence ID" value="KAG6369964.1"/>
    <property type="molecule type" value="Genomic_DNA"/>
</dbReference>
<evidence type="ECO:0000313" key="2">
    <source>
        <dbReference type="Proteomes" id="UP000683000"/>
    </source>
</evidence>
<protein>
    <submittedName>
        <fullName evidence="1">Uncharacterized protein</fullName>
    </submittedName>
</protein>
<sequence>MTVLGCNTTVPPHWALAFADSVAEFMVERFQQELLPPSQRSQNPKHLPQVNLETLCEAQLMVSRLVSAYKNQGNCIPTPENRSNNFIQSESLTLTSFISPKLPSEETISKSTPRR</sequence>
<dbReference type="Proteomes" id="UP000683000">
    <property type="component" value="Unassembled WGS sequence"/>
</dbReference>
<accession>A0A8I2YDE8</accession>